<keyword evidence="3" id="KW-1185">Reference proteome</keyword>
<gene>
    <name evidence="2" type="ORF">SAMN05192553_104344</name>
</gene>
<reference evidence="3" key="1">
    <citation type="submission" date="2016-10" db="EMBL/GenBank/DDBJ databases">
        <authorList>
            <person name="Varghese N."/>
            <person name="Submissions S."/>
        </authorList>
    </citation>
    <scope>NUCLEOTIDE SEQUENCE [LARGE SCALE GENOMIC DNA]</scope>
    <source>
        <strain evidence="3">IBRC-M 10761</strain>
    </source>
</reference>
<evidence type="ECO:0008006" key="4">
    <source>
        <dbReference type="Google" id="ProtNLM"/>
    </source>
</evidence>
<name>A0A1H6ZL89_9BACT</name>
<evidence type="ECO:0000256" key="1">
    <source>
        <dbReference type="SAM" id="Coils"/>
    </source>
</evidence>
<accession>A0A1H6ZL89</accession>
<proteinExistence type="predicted"/>
<feature type="coiled-coil region" evidence="1">
    <location>
        <begin position="2"/>
        <end position="29"/>
    </location>
</feature>
<keyword evidence="1" id="KW-0175">Coiled coil</keyword>
<dbReference type="Proteomes" id="UP000199403">
    <property type="component" value="Unassembled WGS sequence"/>
</dbReference>
<evidence type="ECO:0000313" key="3">
    <source>
        <dbReference type="Proteomes" id="UP000199403"/>
    </source>
</evidence>
<dbReference type="OrthoDB" id="839648at2"/>
<sequence>MMINTKQVKQRLKERIDNLSEDKLRDIEEFIESLEPKDKKGDFLSFAGSWDDLDDETFRAFTNNLEERRKTKRLRFFDETSFD</sequence>
<evidence type="ECO:0000313" key="2">
    <source>
        <dbReference type="EMBL" id="SEJ50462.1"/>
    </source>
</evidence>
<protein>
    <recommendedName>
        <fullName evidence="4">DUF2281 domain-containing protein</fullName>
    </recommendedName>
</protein>
<dbReference type="EMBL" id="FNZH01000004">
    <property type="protein sequence ID" value="SEJ50462.1"/>
    <property type="molecule type" value="Genomic_DNA"/>
</dbReference>
<organism evidence="2 3">
    <name type="scientific">Cyclobacterium xiamenense</name>
    <dbReference type="NCBI Taxonomy" id="1297121"/>
    <lineage>
        <taxon>Bacteria</taxon>
        <taxon>Pseudomonadati</taxon>
        <taxon>Bacteroidota</taxon>
        <taxon>Cytophagia</taxon>
        <taxon>Cytophagales</taxon>
        <taxon>Cyclobacteriaceae</taxon>
        <taxon>Cyclobacterium</taxon>
    </lineage>
</organism>
<dbReference type="RefSeq" id="WP_092175739.1">
    <property type="nucleotide sequence ID" value="NZ_FNZH01000004.1"/>
</dbReference>
<dbReference type="AlphaFoldDB" id="A0A1H6ZL89"/>